<feature type="compositionally biased region" description="Basic and acidic residues" evidence="1">
    <location>
        <begin position="213"/>
        <end position="224"/>
    </location>
</feature>
<organism evidence="2 3">
    <name type="scientific">Pterulicium gracile</name>
    <dbReference type="NCBI Taxonomy" id="1884261"/>
    <lineage>
        <taxon>Eukaryota</taxon>
        <taxon>Fungi</taxon>
        <taxon>Dikarya</taxon>
        <taxon>Basidiomycota</taxon>
        <taxon>Agaricomycotina</taxon>
        <taxon>Agaricomycetes</taxon>
        <taxon>Agaricomycetidae</taxon>
        <taxon>Agaricales</taxon>
        <taxon>Pleurotineae</taxon>
        <taxon>Pterulaceae</taxon>
        <taxon>Pterulicium</taxon>
    </lineage>
</organism>
<accession>A0A5C3QDL6</accession>
<feature type="region of interest" description="Disordered" evidence="1">
    <location>
        <begin position="176"/>
        <end position="268"/>
    </location>
</feature>
<protein>
    <submittedName>
        <fullName evidence="2">Uncharacterized protein</fullName>
    </submittedName>
</protein>
<gene>
    <name evidence="2" type="ORF">BDV98DRAFT_175580</name>
</gene>
<name>A0A5C3QDL6_9AGAR</name>
<dbReference type="AlphaFoldDB" id="A0A5C3QDL6"/>
<evidence type="ECO:0000313" key="2">
    <source>
        <dbReference type="EMBL" id="TFK99257.1"/>
    </source>
</evidence>
<evidence type="ECO:0000313" key="3">
    <source>
        <dbReference type="Proteomes" id="UP000305067"/>
    </source>
</evidence>
<dbReference type="EMBL" id="ML178834">
    <property type="protein sequence ID" value="TFK99257.1"/>
    <property type="molecule type" value="Genomic_DNA"/>
</dbReference>
<proteinExistence type="predicted"/>
<evidence type="ECO:0000256" key="1">
    <source>
        <dbReference type="SAM" id="MobiDB-lite"/>
    </source>
</evidence>
<dbReference type="Proteomes" id="UP000305067">
    <property type="component" value="Unassembled WGS sequence"/>
</dbReference>
<keyword evidence="3" id="KW-1185">Reference proteome</keyword>
<reference evidence="2 3" key="1">
    <citation type="journal article" date="2019" name="Nat. Ecol. Evol.">
        <title>Megaphylogeny resolves global patterns of mushroom evolution.</title>
        <authorList>
            <person name="Varga T."/>
            <person name="Krizsan K."/>
            <person name="Foldi C."/>
            <person name="Dima B."/>
            <person name="Sanchez-Garcia M."/>
            <person name="Sanchez-Ramirez S."/>
            <person name="Szollosi G.J."/>
            <person name="Szarkandi J.G."/>
            <person name="Papp V."/>
            <person name="Albert L."/>
            <person name="Andreopoulos W."/>
            <person name="Angelini C."/>
            <person name="Antonin V."/>
            <person name="Barry K.W."/>
            <person name="Bougher N.L."/>
            <person name="Buchanan P."/>
            <person name="Buyck B."/>
            <person name="Bense V."/>
            <person name="Catcheside P."/>
            <person name="Chovatia M."/>
            <person name="Cooper J."/>
            <person name="Damon W."/>
            <person name="Desjardin D."/>
            <person name="Finy P."/>
            <person name="Geml J."/>
            <person name="Haridas S."/>
            <person name="Hughes K."/>
            <person name="Justo A."/>
            <person name="Karasinski D."/>
            <person name="Kautmanova I."/>
            <person name="Kiss B."/>
            <person name="Kocsube S."/>
            <person name="Kotiranta H."/>
            <person name="LaButti K.M."/>
            <person name="Lechner B.E."/>
            <person name="Liimatainen K."/>
            <person name="Lipzen A."/>
            <person name="Lukacs Z."/>
            <person name="Mihaltcheva S."/>
            <person name="Morgado L.N."/>
            <person name="Niskanen T."/>
            <person name="Noordeloos M.E."/>
            <person name="Ohm R.A."/>
            <person name="Ortiz-Santana B."/>
            <person name="Ovrebo C."/>
            <person name="Racz N."/>
            <person name="Riley R."/>
            <person name="Savchenko A."/>
            <person name="Shiryaev A."/>
            <person name="Soop K."/>
            <person name="Spirin V."/>
            <person name="Szebenyi C."/>
            <person name="Tomsovsky M."/>
            <person name="Tulloss R.E."/>
            <person name="Uehling J."/>
            <person name="Grigoriev I.V."/>
            <person name="Vagvolgyi C."/>
            <person name="Papp T."/>
            <person name="Martin F.M."/>
            <person name="Miettinen O."/>
            <person name="Hibbett D.S."/>
            <person name="Nagy L.G."/>
        </authorList>
    </citation>
    <scope>NUCLEOTIDE SEQUENCE [LARGE SCALE GENOMIC DNA]</scope>
    <source>
        <strain evidence="2 3">CBS 309.79</strain>
    </source>
</reference>
<sequence length="268" mass="29966">MSIINVQSNPEGYLARLKERRRLLDSVKNVPDFKDGVNDDDNDDGNNESDLRVTRLLARINAVLTETRHSAAHPSWSRLTSEVLGLSCTGGGQPFYNFTSYEVLPISEVEMPDVSVREEGRRYFLAETEEEWAAFEKQREKERKVRDWRSMVPEDVSALEPIVAAQSLEDEVVAGGQTTAQPKDKKAVQQKSSSQIGFRVVKKNPSGVALDVAKPKEKGKERRQPSAPNVEEPVEKPPQQSHYFAAKPTDKGKGRQQPSIANVVKPVE</sequence>